<protein>
    <submittedName>
        <fullName evidence="1">Uncharacterized protein</fullName>
    </submittedName>
</protein>
<accession>A0A368VWX9</accession>
<evidence type="ECO:0000313" key="2">
    <source>
        <dbReference type="Proteomes" id="UP000252415"/>
    </source>
</evidence>
<organism evidence="1 2">
    <name type="scientific">Paenibacillus prosopidis</name>
    <dbReference type="NCBI Taxonomy" id="630520"/>
    <lineage>
        <taxon>Bacteria</taxon>
        <taxon>Bacillati</taxon>
        <taxon>Bacillota</taxon>
        <taxon>Bacilli</taxon>
        <taxon>Bacillales</taxon>
        <taxon>Paenibacillaceae</taxon>
        <taxon>Paenibacillus</taxon>
    </lineage>
</organism>
<gene>
    <name evidence="1" type="ORF">DFP97_10952</name>
</gene>
<dbReference type="AlphaFoldDB" id="A0A368VWX9"/>
<dbReference type="Proteomes" id="UP000252415">
    <property type="component" value="Unassembled WGS sequence"/>
</dbReference>
<sequence>MRNETSKDRNLQRGGIPVLVGEYPDMVKSLLKYPKEPVVSRPEMCLLWHVPHRRIVKVTGLIQFVYGREEESASVTSIERSDVRIH</sequence>
<dbReference type="EMBL" id="QPJD01000009">
    <property type="protein sequence ID" value="RCW46410.1"/>
    <property type="molecule type" value="Genomic_DNA"/>
</dbReference>
<name>A0A368VWX9_9BACL</name>
<keyword evidence="2" id="KW-1185">Reference proteome</keyword>
<proteinExistence type="predicted"/>
<evidence type="ECO:0000313" key="1">
    <source>
        <dbReference type="EMBL" id="RCW46410.1"/>
    </source>
</evidence>
<reference evidence="1 2" key="1">
    <citation type="submission" date="2018-07" db="EMBL/GenBank/DDBJ databases">
        <title>Genomic Encyclopedia of Type Strains, Phase III (KMG-III): the genomes of soil and plant-associated and newly described type strains.</title>
        <authorList>
            <person name="Whitman W."/>
        </authorList>
    </citation>
    <scope>NUCLEOTIDE SEQUENCE [LARGE SCALE GENOMIC DNA]</scope>
    <source>
        <strain evidence="1 2">CECT 7506</strain>
    </source>
</reference>
<comment type="caution">
    <text evidence="1">The sequence shown here is derived from an EMBL/GenBank/DDBJ whole genome shotgun (WGS) entry which is preliminary data.</text>
</comment>